<gene>
    <name evidence="2" type="ORF">CBYS24578_00012744</name>
</gene>
<dbReference type="OrthoDB" id="1022638at2759"/>
<dbReference type="CDD" id="cd18186">
    <property type="entry name" value="BTB_POZ_ZBTB_KLHL-like"/>
    <property type="match status" value="1"/>
</dbReference>
<proteinExistence type="predicted"/>
<accession>A0A9N9UAK7</accession>
<protein>
    <recommendedName>
        <fullName evidence="1">BTB domain-containing protein</fullName>
    </recommendedName>
</protein>
<evidence type="ECO:0000259" key="1">
    <source>
        <dbReference type="PROSITE" id="PS50097"/>
    </source>
</evidence>
<dbReference type="AlphaFoldDB" id="A0A9N9UAK7"/>
<name>A0A9N9UAK7_9HYPO</name>
<evidence type="ECO:0000313" key="3">
    <source>
        <dbReference type="Proteomes" id="UP000754883"/>
    </source>
</evidence>
<dbReference type="PANTHER" id="PTHR47843">
    <property type="entry name" value="BTB DOMAIN-CONTAINING PROTEIN-RELATED"/>
    <property type="match status" value="1"/>
</dbReference>
<organism evidence="2 3">
    <name type="scientific">Clonostachys byssicola</name>
    <dbReference type="NCBI Taxonomy" id="160290"/>
    <lineage>
        <taxon>Eukaryota</taxon>
        <taxon>Fungi</taxon>
        <taxon>Dikarya</taxon>
        <taxon>Ascomycota</taxon>
        <taxon>Pezizomycotina</taxon>
        <taxon>Sordariomycetes</taxon>
        <taxon>Hypocreomycetidae</taxon>
        <taxon>Hypocreales</taxon>
        <taxon>Bionectriaceae</taxon>
        <taxon>Clonostachys</taxon>
    </lineage>
</organism>
<keyword evidence="3" id="KW-1185">Reference proteome</keyword>
<dbReference type="EMBL" id="CABFNO020001404">
    <property type="protein sequence ID" value="CAG9986467.1"/>
    <property type="molecule type" value="Genomic_DNA"/>
</dbReference>
<feature type="non-terminal residue" evidence="2">
    <location>
        <position position="322"/>
    </location>
</feature>
<dbReference type="InterPro" id="IPR011333">
    <property type="entry name" value="SKP1/BTB/POZ_sf"/>
</dbReference>
<evidence type="ECO:0000313" key="2">
    <source>
        <dbReference type="EMBL" id="CAG9986467.1"/>
    </source>
</evidence>
<sequence length="322" mass="36045">PAIVLQGAAAAERPPPALESLGQPLCSGAPLFFPYLPLVTSLEARKEATTRSADASLLFSPDSFLVPVCPMGWGFKARKERDNLTPPSAETYAAETLGLLFTNDIGFDAVITCRGEEFQIHRSLAAVRSAFMRVAFYGKFTEATDGRLSADEFEVEVVKQMVHYLYNGTYTTPAQKIMAYKTRPVEEIVAQVEDYRSAPSQAIRTGWQTKQPVSTAETIQFHIKMHNVADYYQIESLSEYSSICIQRLLADKWEAEVFCDMLKLCWDETVDDNIRELFAKTAAPHAVALLGTPKYQMLNCKLRLAFEHSVLRINIDKLKKSL</sequence>
<comment type="caution">
    <text evidence="2">The sequence shown here is derived from an EMBL/GenBank/DDBJ whole genome shotgun (WGS) entry which is preliminary data.</text>
</comment>
<dbReference type="PANTHER" id="PTHR47843:SF5">
    <property type="entry name" value="BTB_POZ DOMAIN PROTEIN"/>
    <property type="match status" value="1"/>
</dbReference>
<dbReference type="InterPro" id="IPR000210">
    <property type="entry name" value="BTB/POZ_dom"/>
</dbReference>
<dbReference type="Proteomes" id="UP000754883">
    <property type="component" value="Unassembled WGS sequence"/>
</dbReference>
<feature type="domain" description="BTB" evidence="1">
    <location>
        <begin position="107"/>
        <end position="174"/>
    </location>
</feature>
<dbReference type="SUPFAM" id="SSF54695">
    <property type="entry name" value="POZ domain"/>
    <property type="match status" value="1"/>
</dbReference>
<reference evidence="2" key="1">
    <citation type="submission" date="2021-10" db="EMBL/GenBank/DDBJ databases">
        <authorList>
            <person name="Piombo E."/>
        </authorList>
    </citation>
    <scope>NUCLEOTIDE SEQUENCE</scope>
</reference>
<dbReference type="Pfam" id="PF00651">
    <property type="entry name" value="BTB"/>
    <property type="match status" value="1"/>
</dbReference>
<dbReference type="PROSITE" id="PS50097">
    <property type="entry name" value="BTB"/>
    <property type="match status" value="1"/>
</dbReference>
<dbReference type="Gene3D" id="3.30.710.10">
    <property type="entry name" value="Potassium Channel Kv1.1, Chain A"/>
    <property type="match status" value="1"/>
</dbReference>